<dbReference type="GO" id="GO:0003735">
    <property type="term" value="F:structural constituent of ribosome"/>
    <property type="evidence" value="ECO:0007669"/>
    <property type="project" value="InterPro"/>
</dbReference>
<dbReference type="InterPro" id="IPR000271">
    <property type="entry name" value="Ribosomal_bL34"/>
</dbReference>
<sequence>MNRGTKLKKLRKVGFLARMSTTHGRMIINNKRRKKRRIISC</sequence>
<keyword evidence="4" id="KW-0934">Plastid</keyword>
<dbReference type="GO" id="GO:0006412">
    <property type="term" value="P:translation"/>
    <property type="evidence" value="ECO:0007669"/>
    <property type="project" value="InterPro"/>
</dbReference>
<dbReference type="GO" id="GO:0005840">
    <property type="term" value="C:ribosome"/>
    <property type="evidence" value="ECO:0007669"/>
    <property type="project" value="UniProtKB-KW"/>
</dbReference>
<reference evidence="4" key="1">
    <citation type="journal article" date="2017" name="J. Phycol.">
        <title>Analysis of chloroplast genomes and a supermatrix inform reclassification of the Rhodomelaceae (Rhodophyta).</title>
        <authorList>
            <person name="Diaz-Tapia P."/>
            <person name="Maggs C.A."/>
            <person name="West J.A."/>
            <person name="Verbruggen H."/>
        </authorList>
    </citation>
    <scope>NUCLEOTIDE SEQUENCE</scope>
    <source>
        <strain evidence="4">PD745</strain>
    </source>
</reference>
<evidence type="ECO:0000256" key="3">
    <source>
        <dbReference type="ARBA" id="ARBA00023274"/>
    </source>
</evidence>
<dbReference type="Gene3D" id="1.10.287.3980">
    <property type="match status" value="1"/>
</dbReference>
<evidence type="ECO:0000256" key="1">
    <source>
        <dbReference type="ARBA" id="ARBA00010111"/>
    </source>
</evidence>
<evidence type="ECO:0000313" key="4">
    <source>
        <dbReference type="EMBL" id="ARW64050.1"/>
    </source>
</evidence>
<proteinExistence type="inferred from homology"/>
<geneLocation type="chloroplast" evidence="4"/>
<evidence type="ECO:0000256" key="2">
    <source>
        <dbReference type="ARBA" id="ARBA00022980"/>
    </source>
</evidence>
<dbReference type="Pfam" id="PF00468">
    <property type="entry name" value="Ribosomal_L34"/>
    <property type="match status" value="1"/>
</dbReference>
<dbReference type="EMBL" id="MF101431">
    <property type="protein sequence ID" value="ARW64050.1"/>
    <property type="molecule type" value="Genomic_DNA"/>
</dbReference>
<organism evidence="4">
    <name type="scientific">Chondria sp.</name>
    <name type="common">in: red algae</name>
    <dbReference type="NCBI Taxonomy" id="1982705"/>
    <lineage>
        <taxon>Eukaryota</taxon>
        <taxon>Rhodophyta</taxon>
        <taxon>Florideophyceae</taxon>
        <taxon>Rhodymeniophycidae</taxon>
        <taxon>Ceramiales</taxon>
        <taxon>Rhodomelaceae</taxon>
        <taxon>Chondrieae</taxon>
        <taxon>Chondria</taxon>
    </lineage>
</organism>
<dbReference type="AlphaFoldDB" id="A0A1Z1MDF0"/>
<dbReference type="GO" id="GO:1990904">
    <property type="term" value="C:ribonucleoprotein complex"/>
    <property type="evidence" value="ECO:0007669"/>
    <property type="project" value="UniProtKB-KW"/>
</dbReference>
<name>A0A1Z1MDF0_9FLOR</name>
<dbReference type="NCBIfam" id="TIGR01030">
    <property type="entry name" value="rpmH_bact"/>
    <property type="match status" value="1"/>
</dbReference>
<gene>
    <name evidence="4" type="primary">rpl34</name>
</gene>
<comment type="similarity">
    <text evidence="1">Belongs to the bacterial ribosomal protein bL34 family.</text>
</comment>
<keyword evidence="4" id="KW-0150">Chloroplast</keyword>
<keyword evidence="2 4" id="KW-0689">Ribosomal protein</keyword>
<accession>A0A1Z1MDF0</accession>
<protein>
    <submittedName>
        <fullName evidence="4">Ribosomal protein L34</fullName>
    </submittedName>
</protein>
<keyword evidence="3" id="KW-0687">Ribonucleoprotein</keyword>